<feature type="compositionally biased region" description="Basic and acidic residues" evidence="5">
    <location>
        <begin position="142"/>
        <end position="153"/>
    </location>
</feature>
<keyword evidence="2" id="KW-0677">Repeat</keyword>
<feature type="repeat" description="RPEL" evidence="4">
    <location>
        <begin position="502"/>
        <end position="527"/>
    </location>
</feature>
<dbReference type="Gene3D" id="6.10.140.1750">
    <property type="match status" value="1"/>
</dbReference>
<feature type="region of interest" description="Disordered" evidence="5">
    <location>
        <begin position="957"/>
        <end position="978"/>
    </location>
</feature>
<dbReference type="PANTHER" id="PTHR12751">
    <property type="entry name" value="PHOSPHATASE AND ACTIN REGULATOR PHACTR"/>
    <property type="match status" value="1"/>
</dbReference>
<evidence type="ECO:0000256" key="4">
    <source>
        <dbReference type="PROSITE-ProRule" id="PRU00401"/>
    </source>
</evidence>
<dbReference type="GO" id="GO:0030036">
    <property type="term" value="P:actin cytoskeleton organization"/>
    <property type="evidence" value="ECO:0007669"/>
    <property type="project" value="TreeGrafter"/>
</dbReference>
<feature type="non-terminal residue" evidence="6">
    <location>
        <position position="1"/>
    </location>
</feature>
<dbReference type="SMART" id="SM00707">
    <property type="entry name" value="RPEL"/>
    <property type="match status" value="4"/>
</dbReference>
<name>A0A8J7P261_ATRSP</name>
<dbReference type="PROSITE" id="PS51073">
    <property type="entry name" value="RPEL"/>
    <property type="match status" value="4"/>
</dbReference>
<feature type="compositionally biased region" description="Basic and acidic residues" evidence="5">
    <location>
        <begin position="903"/>
        <end position="913"/>
    </location>
</feature>
<dbReference type="InterPro" id="IPR004018">
    <property type="entry name" value="RPEL_repeat"/>
</dbReference>
<reference evidence="6" key="1">
    <citation type="journal article" date="2021" name="Cell">
        <title>Tracing the genetic footprints of vertebrate landing in non-teleost ray-finned fishes.</title>
        <authorList>
            <person name="Bi X."/>
            <person name="Wang K."/>
            <person name="Yang L."/>
            <person name="Pan H."/>
            <person name="Jiang H."/>
            <person name="Wei Q."/>
            <person name="Fang M."/>
            <person name="Yu H."/>
            <person name="Zhu C."/>
            <person name="Cai Y."/>
            <person name="He Y."/>
            <person name="Gan X."/>
            <person name="Zeng H."/>
            <person name="Yu D."/>
            <person name="Zhu Y."/>
            <person name="Jiang H."/>
            <person name="Qiu Q."/>
            <person name="Yang H."/>
            <person name="Zhang Y.E."/>
            <person name="Wang W."/>
            <person name="Zhu M."/>
            <person name="He S."/>
            <person name="Zhang G."/>
        </authorList>
    </citation>
    <scope>NUCLEOTIDE SEQUENCE</scope>
    <source>
        <strain evidence="6">Allg_001</strain>
    </source>
</reference>
<dbReference type="PANTHER" id="PTHR12751:SF5">
    <property type="entry name" value="PHOSPHATASE AND ACTIN REGULATOR 2"/>
    <property type="match status" value="1"/>
</dbReference>
<keyword evidence="7" id="KW-1185">Reference proteome</keyword>
<feature type="compositionally biased region" description="Low complexity" evidence="5">
    <location>
        <begin position="349"/>
        <end position="362"/>
    </location>
</feature>
<dbReference type="EMBL" id="JAAWVO010068782">
    <property type="protein sequence ID" value="MBN3324074.1"/>
    <property type="molecule type" value="Genomic_DNA"/>
</dbReference>
<feature type="compositionally biased region" description="Polar residues" evidence="5">
    <location>
        <begin position="199"/>
        <end position="217"/>
    </location>
</feature>
<dbReference type="Proteomes" id="UP000736164">
    <property type="component" value="Unassembled WGS sequence"/>
</dbReference>
<gene>
    <name evidence="6" type="primary">Ltv1</name>
    <name evidence="6" type="ORF">GTO95_0017740</name>
</gene>
<feature type="compositionally biased region" description="Low complexity" evidence="5">
    <location>
        <begin position="301"/>
        <end position="319"/>
    </location>
</feature>
<evidence type="ECO:0000313" key="6">
    <source>
        <dbReference type="EMBL" id="MBN3324074.1"/>
    </source>
</evidence>
<protein>
    <submittedName>
        <fullName evidence="6">LTV1 protein</fullName>
    </submittedName>
</protein>
<feature type="compositionally biased region" description="Basic and acidic residues" evidence="5">
    <location>
        <begin position="267"/>
        <end position="277"/>
    </location>
</feature>
<sequence>MGKQHRDGLEPTGLWPKVFVPRVDGLEKVSLANSDVAIPGSQTPPLKQKGKLSSLGKIFKPWKWRKKKTSDKFQDLSKVLERKISTRQSREELIRRGVLIPDQDVDETVNSGTSNGHTVPVRVEPVAEEVRVDIETPCDSALEEKPERTDNRPVPKTNPPRTQDTPAKKSQLPPKAHGGAVAGGARKEGANAKKLPKGSNKQPLAPSSKQSPRNGNRANAKSSHPKKSPAAAKAAPPSSSSSSSSTAQSRSPREGARAKTGGSGTPRPEKKPEKRADSASAPTDSPPRTGAPTPASPPPAARQDPAAAEAVWSSEEASAQDPAASRAGQEASSEEETPGRSGEQPGGPPAAEASPPSQAAPEPRGDHGRPGQEEECGSRPAGGDPPSPSVPREAGGAGSENGEDRVRVGIPNSPEVTVIPDDKENHASDSDSDGPILYRDEEEEEDEEDEYTSSSLASKIRRRDTLAIKLGNRPSKRELEEKNILPRTSEEERQELRQQIGTKLVRRLSQRPTTEELEQRNILKQKNEEEEHEAKQEIKRRLSRKLSVRPTVAELVARRILRFNEYVEVTDAKDYDRRADKPWTRLTPADKAAIRKELNEFKSKEMAVHEESRQFTRSQRDPLAADEKAPQHVLLPASKADAEKRKEEQREYGVFFDDDYDYLQHLKEPSAPTELVSSSRPHTDGRLLVTEGGPVQEEVETIPALSINLPSSVFASEFEEEVGLLNKAAPVTGPRLDMDPDIVAALDEDFNFDDPDNILEDDFVLKANQPGGDADVGGSGDDDDDWEDADEGESGEEEEDYSSDDLLSDDECPPLESRAEGVKEFLFMNEETRSRFTEYSITSSVMRRNEQLTLLDDRFEKFYEQFDDDEIGALDNAELEGFIDPSSMRLEEVIEDYYRQKEKECQKPDDLGPKELPVMNEDSEEEQEEMETVVVEEPREKWDCESILSTYSNLYNHPKLIEDPPKPKPIKVSSKTGVPLDVLPQRGLTAKQAERMQMITDSDLPRVGMQPRPREETREERKARKQAIKEERKERRTEKKANKMAFKQEKARQEKELLNLRANVQGLKLS</sequence>
<dbReference type="Pfam" id="PF02755">
    <property type="entry name" value="RPEL"/>
    <property type="match status" value="3"/>
</dbReference>
<comment type="caution">
    <text evidence="6">The sequence shown here is derived from an EMBL/GenBank/DDBJ whole genome shotgun (WGS) entry which is preliminary data.</text>
</comment>
<feature type="compositionally biased region" description="Basic and acidic residues" evidence="5">
    <location>
        <begin position="363"/>
        <end position="372"/>
    </location>
</feature>
<feature type="repeat" description="RPEL" evidence="4">
    <location>
        <begin position="540"/>
        <end position="565"/>
    </location>
</feature>
<accession>A0A8J7P261</accession>
<dbReference type="Pfam" id="PF04180">
    <property type="entry name" value="LTV"/>
    <property type="match status" value="1"/>
</dbReference>
<dbReference type="AlphaFoldDB" id="A0A8J7P261"/>
<dbReference type="InterPro" id="IPR007307">
    <property type="entry name" value="Ltv1"/>
</dbReference>
<dbReference type="Gene3D" id="6.10.140.2130">
    <property type="match status" value="1"/>
</dbReference>
<dbReference type="GO" id="GO:0003779">
    <property type="term" value="F:actin binding"/>
    <property type="evidence" value="ECO:0007669"/>
    <property type="project" value="UniProtKB-KW"/>
</dbReference>
<feature type="compositionally biased region" description="Basic and acidic residues" evidence="5">
    <location>
        <begin position="513"/>
        <end position="535"/>
    </location>
</feature>
<organism evidence="6 7">
    <name type="scientific">Atractosteus spatula</name>
    <name type="common">Alligator gar</name>
    <name type="synonym">Lepisosteus spatula</name>
    <dbReference type="NCBI Taxonomy" id="7917"/>
    <lineage>
        <taxon>Eukaryota</taxon>
        <taxon>Metazoa</taxon>
        <taxon>Chordata</taxon>
        <taxon>Craniata</taxon>
        <taxon>Vertebrata</taxon>
        <taxon>Euteleostomi</taxon>
        <taxon>Actinopterygii</taxon>
        <taxon>Neopterygii</taxon>
        <taxon>Holostei</taxon>
        <taxon>Semionotiformes</taxon>
        <taxon>Lepisosteidae</taxon>
        <taxon>Atractosteus</taxon>
    </lineage>
</organism>
<feature type="compositionally biased region" description="Basic and acidic residues" evidence="5">
    <location>
        <begin position="1012"/>
        <end position="1052"/>
    </location>
</feature>
<feature type="compositionally biased region" description="Basic and acidic residues" evidence="5">
    <location>
        <begin position="608"/>
        <end position="630"/>
    </location>
</feature>
<feature type="region of interest" description="Disordered" evidence="5">
    <location>
        <begin position="105"/>
        <end position="458"/>
    </location>
</feature>
<feature type="repeat" description="RPEL" evidence="4">
    <location>
        <begin position="464"/>
        <end position="489"/>
    </location>
</feature>
<feature type="non-terminal residue" evidence="6">
    <location>
        <position position="1070"/>
    </location>
</feature>
<feature type="region of interest" description="Disordered" evidence="5">
    <location>
        <begin position="471"/>
        <end position="535"/>
    </location>
</feature>
<evidence type="ECO:0000256" key="1">
    <source>
        <dbReference type="ARBA" id="ARBA00009795"/>
    </source>
</evidence>
<proteinExistence type="inferred from homology"/>
<feature type="compositionally biased region" description="Polar residues" evidence="5">
    <location>
        <begin position="108"/>
        <end position="117"/>
    </location>
</feature>
<feature type="compositionally biased region" description="Basic and acidic residues" evidence="5">
    <location>
        <begin position="420"/>
        <end position="429"/>
    </location>
</feature>
<evidence type="ECO:0000256" key="5">
    <source>
        <dbReference type="SAM" id="MobiDB-lite"/>
    </source>
</evidence>
<feature type="compositionally biased region" description="Acidic residues" evidence="5">
    <location>
        <begin position="921"/>
        <end position="931"/>
    </location>
</feature>
<feature type="region of interest" description="Disordered" evidence="5">
    <location>
        <begin position="767"/>
        <end position="819"/>
    </location>
</feature>
<feature type="compositionally biased region" description="Acidic residues" evidence="5">
    <location>
        <begin position="780"/>
        <end position="813"/>
    </location>
</feature>
<feature type="region of interest" description="Disordered" evidence="5">
    <location>
        <begin position="997"/>
        <end position="1052"/>
    </location>
</feature>
<feature type="region of interest" description="Disordered" evidence="5">
    <location>
        <begin position="903"/>
        <end position="937"/>
    </location>
</feature>
<evidence type="ECO:0000313" key="7">
    <source>
        <dbReference type="Proteomes" id="UP000736164"/>
    </source>
</evidence>
<comment type="similarity">
    <text evidence="1">Belongs to the phosphatase and actin regulator family.</text>
</comment>
<keyword evidence="3" id="KW-0009">Actin-binding</keyword>
<evidence type="ECO:0000256" key="2">
    <source>
        <dbReference type="ARBA" id="ARBA00022737"/>
    </source>
</evidence>
<feature type="compositionally biased region" description="Basic and acidic residues" evidence="5">
    <location>
        <begin position="475"/>
        <end position="496"/>
    </location>
</feature>
<feature type="region of interest" description="Disordered" evidence="5">
    <location>
        <begin position="608"/>
        <end position="643"/>
    </location>
</feature>
<evidence type="ECO:0000256" key="3">
    <source>
        <dbReference type="ARBA" id="ARBA00023203"/>
    </source>
</evidence>
<feature type="compositionally biased region" description="Acidic residues" evidence="5">
    <location>
        <begin position="440"/>
        <end position="451"/>
    </location>
</feature>
<feature type="repeat" description="RPEL" evidence="4">
    <location>
        <begin position="78"/>
        <end position="103"/>
    </location>
</feature>
<feature type="compositionally biased region" description="Low complexity" evidence="5">
    <location>
        <begin position="218"/>
        <end position="250"/>
    </location>
</feature>
<dbReference type="GO" id="GO:0042274">
    <property type="term" value="P:ribosomal small subunit biogenesis"/>
    <property type="evidence" value="ECO:0007669"/>
    <property type="project" value="InterPro"/>
</dbReference>